<feature type="compositionally biased region" description="Basic and acidic residues" evidence="1">
    <location>
        <begin position="465"/>
        <end position="474"/>
    </location>
</feature>
<feature type="compositionally biased region" description="Basic and acidic residues" evidence="1">
    <location>
        <begin position="86"/>
        <end position="101"/>
    </location>
</feature>
<dbReference type="RefSeq" id="XP_058347388.1">
    <property type="nucleotide sequence ID" value="XM_058481531.1"/>
</dbReference>
<evidence type="ECO:0000313" key="3">
    <source>
        <dbReference type="Proteomes" id="UP001234581"/>
    </source>
</evidence>
<protein>
    <submittedName>
        <fullName evidence="2">Uncharacterized protein</fullName>
    </submittedName>
</protein>
<feature type="compositionally biased region" description="Basic and acidic residues" evidence="1">
    <location>
        <begin position="172"/>
        <end position="191"/>
    </location>
</feature>
<feature type="compositionally biased region" description="Low complexity" evidence="1">
    <location>
        <begin position="404"/>
        <end position="420"/>
    </location>
</feature>
<keyword evidence="3" id="KW-1185">Reference proteome</keyword>
<dbReference type="GeneID" id="83208853"/>
<evidence type="ECO:0000313" key="2">
    <source>
        <dbReference type="EMBL" id="KAJ8662475.1"/>
    </source>
</evidence>
<feature type="region of interest" description="Disordered" evidence="1">
    <location>
        <begin position="54"/>
        <end position="158"/>
    </location>
</feature>
<organism evidence="2 3">
    <name type="scientific">Lichtheimia ornata</name>
    <dbReference type="NCBI Taxonomy" id="688661"/>
    <lineage>
        <taxon>Eukaryota</taxon>
        <taxon>Fungi</taxon>
        <taxon>Fungi incertae sedis</taxon>
        <taxon>Mucoromycota</taxon>
        <taxon>Mucoromycotina</taxon>
        <taxon>Mucoromycetes</taxon>
        <taxon>Mucorales</taxon>
        <taxon>Lichtheimiaceae</taxon>
        <taxon>Lichtheimia</taxon>
    </lineage>
</organism>
<proteinExistence type="predicted"/>
<feature type="compositionally biased region" description="Polar residues" evidence="1">
    <location>
        <begin position="373"/>
        <end position="391"/>
    </location>
</feature>
<feature type="compositionally biased region" description="Low complexity" evidence="1">
    <location>
        <begin position="109"/>
        <end position="120"/>
    </location>
</feature>
<sequence>MTDTHHYPKDDLATPSKRLSFLDNDGDTDALSLFPNSPSRFSNKYSDDRYRALVQESPPAGFNVNTPTTDERRESRSITPRSKNSNHTEEFRTVQEWDEVMRRRRSEAKATAAAATVSSPKKAKHHDYQRQQPERKPLQEPVRDLSVRERSYREPIRDAVGERAHDRYEALRENVRERRDDPIREPVRPPPREPSSSSHHTPIRETSSSARTPISDAVSTSSSKHVEKRFEPESPIIESKPRSTESPMVHTTPPQQPPQPQQHRHTTPETIPSYMRSTASYESRIMSSRSQMTHQSMPYFRSSTRINAMEDIRSEMDDQDVYVPLAVRVKLFEQGLGNNRYTASGSRFKSSSRKDTSSRSRLTRPRSPNLRTNYRTTSSTTQKRPMETTQEAIPKPPSTEATKTRATNSNSTRNSQSQSSYLSIARDTISSRSRQSRPASESGSQSNTQESETASKTKRQKTHHSKLEVKPFRFATDERALHHQKAFKAKLELWKKKEMEQGNSQEQGMRGTKRKVRDA</sequence>
<dbReference type="Proteomes" id="UP001234581">
    <property type="component" value="Unassembled WGS sequence"/>
</dbReference>
<feature type="compositionally biased region" description="Polar residues" evidence="1">
    <location>
        <begin position="204"/>
        <end position="223"/>
    </location>
</feature>
<evidence type="ECO:0000256" key="1">
    <source>
        <dbReference type="SAM" id="MobiDB-lite"/>
    </source>
</evidence>
<feature type="region of interest" description="Disordered" evidence="1">
    <location>
        <begin position="172"/>
        <end position="274"/>
    </location>
</feature>
<feature type="region of interest" description="Disordered" evidence="1">
    <location>
        <begin position="338"/>
        <end position="474"/>
    </location>
</feature>
<comment type="caution">
    <text evidence="2">The sequence shown here is derived from an EMBL/GenBank/DDBJ whole genome shotgun (WGS) entry which is preliminary data.</text>
</comment>
<dbReference type="AlphaFoldDB" id="A0AAD7VCG1"/>
<name>A0AAD7VCG1_9FUNG</name>
<feature type="compositionally biased region" description="Polar residues" evidence="1">
    <location>
        <begin position="428"/>
        <end position="454"/>
    </location>
</feature>
<feature type="compositionally biased region" description="Basic and acidic residues" evidence="1">
    <location>
        <begin position="126"/>
        <end position="158"/>
    </location>
</feature>
<reference evidence="2 3" key="1">
    <citation type="submission" date="2023-03" db="EMBL/GenBank/DDBJ databases">
        <title>Genome sequence of Lichtheimia ornata CBS 291.66.</title>
        <authorList>
            <person name="Mohabir J.T."/>
            <person name="Shea T.P."/>
            <person name="Kurbessoian T."/>
            <person name="Berby B."/>
            <person name="Fontaine J."/>
            <person name="Livny J."/>
            <person name="Gnirke A."/>
            <person name="Stajich J.E."/>
            <person name="Cuomo C.A."/>
        </authorList>
    </citation>
    <scope>NUCLEOTIDE SEQUENCE [LARGE SCALE GENOMIC DNA]</scope>
    <source>
        <strain evidence="2">CBS 291.66</strain>
    </source>
</reference>
<gene>
    <name evidence="2" type="ORF">O0I10_001435</name>
</gene>
<accession>A0AAD7VCG1</accession>
<dbReference type="EMBL" id="JARTCD010000004">
    <property type="protein sequence ID" value="KAJ8662475.1"/>
    <property type="molecule type" value="Genomic_DNA"/>
</dbReference>
<feature type="region of interest" description="Disordered" evidence="1">
    <location>
        <begin position="497"/>
        <end position="519"/>
    </location>
</feature>